<dbReference type="PANTHER" id="PTHR33408:SF2">
    <property type="entry name" value="TRANSPOSASE DDE DOMAIN-CONTAINING PROTEIN"/>
    <property type="match status" value="1"/>
</dbReference>
<dbReference type="AlphaFoldDB" id="A0A9E2KYL9"/>
<feature type="domain" description="Transposase InsH N-terminal" evidence="2">
    <location>
        <begin position="17"/>
        <end position="113"/>
    </location>
</feature>
<feature type="domain" description="Transposase IS4-like" evidence="1">
    <location>
        <begin position="214"/>
        <end position="297"/>
    </location>
</feature>
<dbReference type="PANTHER" id="PTHR33408">
    <property type="entry name" value="TRANSPOSASE"/>
    <property type="match status" value="1"/>
</dbReference>
<dbReference type="GO" id="GO:0006313">
    <property type="term" value="P:DNA transposition"/>
    <property type="evidence" value="ECO:0007669"/>
    <property type="project" value="InterPro"/>
</dbReference>
<sequence>MMKIRNNNTRQDVKNINLDMLVPQDHIIRKIDSALDLSFIYEKVKPLYSNTGTNSIDPVVLFKIILIQYLFGIRSMRQTIKEIEVNIAYRWYLGYGLDEKIPHFTTFGKNCQRRFQNPKIFEEIFNEIISEDIKCRFVNIESVFVDRTHIKASANNQKARNVLIEENSKFYQEQLEKEINLDRENHKKTLNFDKTIKEKRIKQSTTDVECGVFHKGEHKKVFAYSANTACDKNNFVLDFIVNPGNIHDSKAFPELYKKLKNKYSGIKNIVVDAGYKIPAIAKLLIDDNVIPIMPYKLTHFLY</sequence>
<dbReference type="InterPro" id="IPR002559">
    <property type="entry name" value="Transposase_11"/>
</dbReference>
<dbReference type="Pfam" id="PF01609">
    <property type="entry name" value="DDE_Tnp_1"/>
    <property type="match status" value="1"/>
</dbReference>
<dbReference type="Pfam" id="PF05598">
    <property type="entry name" value="DUF772"/>
    <property type="match status" value="1"/>
</dbReference>
<proteinExistence type="predicted"/>
<dbReference type="Proteomes" id="UP000724657">
    <property type="component" value="Unassembled WGS sequence"/>
</dbReference>
<dbReference type="GO" id="GO:0004803">
    <property type="term" value="F:transposase activity"/>
    <property type="evidence" value="ECO:0007669"/>
    <property type="project" value="InterPro"/>
</dbReference>
<reference evidence="3" key="2">
    <citation type="submission" date="2021-04" db="EMBL/GenBank/DDBJ databases">
        <authorList>
            <person name="Gilroy R."/>
        </authorList>
    </citation>
    <scope>NUCLEOTIDE SEQUENCE</scope>
    <source>
        <strain evidence="3">A6-441</strain>
    </source>
</reference>
<dbReference type="GO" id="GO:0003677">
    <property type="term" value="F:DNA binding"/>
    <property type="evidence" value="ECO:0007669"/>
    <property type="project" value="InterPro"/>
</dbReference>
<dbReference type="InterPro" id="IPR008490">
    <property type="entry name" value="Transposase_InsH_N"/>
</dbReference>
<protein>
    <submittedName>
        <fullName evidence="3">Transposase</fullName>
    </submittedName>
</protein>
<evidence type="ECO:0000313" key="3">
    <source>
        <dbReference type="EMBL" id="MBU3842746.1"/>
    </source>
</evidence>
<accession>A0A9E2KYL9</accession>
<organism evidence="3 4">
    <name type="scientific">Candidatus Fusobacterium pullicola</name>
    <dbReference type="NCBI Taxonomy" id="2838601"/>
    <lineage>
        <taxon>Bacteria</taxon>
        <taxon>Fusobacteriati</taxon>
        <taxon>Fusobacteriota</taxon>
        <taxon>Fusobacteriia</taxon>
        <taxon>Fusobacteriales</taxon>
        <taxon>Fusobacteriaceae</taxon>
        <taxon>Fusobacterium</taxon>
    </lineage>
</organism>
<evidence type="ECO:0000259" key="2">
    <source>
        <dbReference type="Pfam" id="PF05598"/>
    </source>
</evidence>
<comment type="caution">
    <text evidence="3">The sequence shown here is derived from an EMBL/GenBank/DDBJ whole genome shotgun (WGS) entry which is preliminary data.</text>
</comment>
<evidence type="ECO:0000313" key="4">
    <source>
        <dbReference type="Proteomes" id="UP000724657"/>
    </source>
</evidence>
<gene>
    <name evidence="3" type="ORF">IAA47_07180</name>
</gene>
<dbReference type="EMBL" id="JAHLFN010000067">
    <property type="protein sequence ID" value="MBU3842746.1"/>
    <property type="molecule type" value="Genomic_DNA"/>
</dbReference>
<name>A0A9E2KYL9_9FUSO</name>
<evidence type="ECO:0000259" key="1">
    <source>
        <dbReference type="Pfam" id="PF01609"/>
    </source>
</evidence>
<reference evidence="3" key="1">
    <citation type="journal article" date="2021" name="PeerJ">
        <title>Extensive microbial diversity within the chicken gut microbiome revealed by metagenomics and culture.</title>
        <authorList>
            <person name="Gilroy R."/>
            <person name="Ravi A."/>
            <person name="Getino M."/>
            <person name="Pursley I."/>
            <person name="Horton D.L."/>
            <person name="Alikhan N.F."/>
            <person name="Baker D."/>
            <person name="Gharbi K."/>
            <person name="Hall N."/>
            <person name="Watson M."/>
            <person name="Adriaenssens E.M."/>
            <person name="Foster-Nyarko E."/>
            <person name="Jarju S."/>
            <person name="Secka A."/>
            <person name="Antonio M."/>
            <person name="Oren A."/>
            <person name="Chaudhuri R.R."/>
            <person name="La Ragione R."/>
            <person name="Hildebrand F."/>
            <person name="Pallen M.J."/>
        </authorList>
    </citation>
    <scope>NUCLEOTIDE SEQUENCE</scope>
    <source>
        <strain evidence="3">A6-441</strain>
    </source>
</reference>